<name>A0ABT0SIT4_9GAMM</name>
<accession>A0ABT0SIT4</accession>
<dbReference type="Proteomes" id="UP001431235">
    <property type="component" value="Unassembled WGS sequence"/>
</dbReference>
<keyword evidence="3" id="KW-1185">Reference proteome</keyword>
<reference evidence="2 3" key="1">
    <citation type="submission" date="2021-08" db="EMBL/GenBank/DDBJ databases">
        <title>Novel members of of the genus Stenotrophomonas from differernt environment.</title>
        <authorList>
            <person name="Deng Y."/>
        </authorList>
    </citation>
    <scope>NUCLEOTIDE SEQUENCE [LARGE SCALE GENOMIC DNA]</scope>
    <source>
        <strain evidence="2 3">CPCC 101365</strain>
    </source>
</reference>
<dbReference type="EMBL" id="JAIKTS010000004">
    <property type="protein sequence ID" value="MCL7715248.1"/>
    <property type="molecule type" value="Genomic_DNA"/>
</dbReference>
<dbReference type="CDD" id="cd07563">
    <property type="entry name" value="Peptidase_S41_IRBP"/>
    <property type="match status" value="1"/>
</dbReference>
<dbReference type="Pfam" id="PF03572">
    <property type="entry name" value="Peptidase_S41"/>
    <property type="match status" value="1"/>
</dbReference>
<dbReference type="RefSeq" id="WP_250064642.1">
    <property type="nucleotide sequence ID" value="NZ_JAIKTS010000004.1"/>
</dbReference>
<evidence type="ECO:0000259" key="1">
    <source>
        <dbReference type="SMART" id="SM00245"/>
    </source>
</evidence>
<protein>
    <submittedName>
        <fullName evidence="2">S41 family peptidase</fullName>
    </submittedName>
</protein>
<comment type="caution">
    <text evidence="2">The sequence shown here is derived from an EMBL/GenBank/DDBJ whole genome shotgun (WGS) entry which is preliminary data.</text>
</comment>
<feature type="domain" description="Tail specific protease" evidence="1">
    <location>
        <begin position="92"/>
        <end position="287"/>
    </location>
</feature>
<dbReference type="Gene3D" id="3.90.226.10">
    <property type="entry name" value="2-enoyl-CoA Hydratase, Chain A, domain 1"/>
    <property type="match status" value="1"/>
</dbReference>
<evidence type="ECO:0000313" key="3">
    <source>
        <dbReference type="Proteomes" id="UP001431235"/>
    </source>
</evidence>
<dbReference type="PANTHER" id="PTHR11261">
    <property type="entry name" value="INTERPHOTORECEPTOR RETINOID-BINDING PROTEIN"/>
    <property type="match status" value="1"/>
</dbReference>
<gene>
    <name evidence="2" type="ORF">K5L01_11405</name>
</gene>
<evidence type="ECO:0000313" key="2">
    <source>
        <dbReference type="EMBL" id="MCL7715248.1"/>
    </source>
</evidence>
<sequence length="309" mass="33870">MSPAPFLAALLAGLCPAQETVLQHMAEAVEQHYVDAPEARDIAASLREWKDHGRYADACGDWPGFALRLNRDLDAYDGHFHLERTDPDAPTGDDEWLMAWRSAGRPSNMGVREVRVLEGNVGYLRLTSFYPWDMAGAKLRNALELLTDTRALVIDLRRNGGGDTDTANQLVRALLDDGVQAVQDIQTRTQRRPDPLPAAALPAYRGRVAVLLDRRSASAAEFVAYSLQAEHRGTVVGTRSAGAATLLGDPRPLPHDFQVFIPEARPVNRRTGGNWDRDGVVPDAEGGDDPLHVARRLLERALEADTGDS</sequence>
<dbReference type="InterPro" id="IPR029045">
    <property type="entry name" value="ClpP/crotonase-like_dom_sf"/>
</dbReference>
<organism evidence="2 3">
    <name type="scientific">Stenotrophomonas mori</name>
    <dbReference type="NCBI Taxonomy" id="2871096"/>
    <lineage>
        <taxon>Bacteria</taxon>
        <taxon>Pseudomonadati</taxon>
        <taxon>Pseudomonadota</taxon>
        <taxon>Gammaproteobacteria</taxon>
        <taxon>Lysobacterales</taxon>
        <taxon>Lysobacteraceae</taxon>
        <taxon>Stenotrophomonas</taxon>
    </lineage>
</organism>
<dbReference type="Gene3D" id="3.30.750.44">
    <property type="match status" value="1"/>
</dbReference>
<proteinExistence type="predicted"/>
<dbReference type="PANTHER" id="PTHR11261:SF3">
    <property type="entry name" value="RETINOL-BINDING PROTEIN 3"/>
    <property type="match status" value="1"/>
</dbReference>
<dbReference type="InterPro" id="IPR005151">
    <property type="entry name" value="Tail-specific_protease"/>
</dbReference>
<dbReference type="SUPFAM" id="SSF52096">
    <property type="entry name" value="ClpP/crotonase"/>
    <property type="match status" value="1"/>
</dbReference>
<dbReference type="SMART" id="SM00245">
    <property type="entry name" value="TSPc"/>
    <property type="match status" value="1"/>
</dbReference>